<dbReference type="RefSeq" id="WP_151167761.1">
    <property type="nucleotide sequence ID" value="NZ_WACR01000005.1"/>
</dbReference>
<gene>
    <name evidence="2" type="ORF">F3059_07390</name>
</gene>
<evidence type="ECO:0000313" key="2">
    <source>
        <dbReference type="EMBL" id="KAB1064513.1"/>
    </source>
</evidence>
<protein>
    <submittedName>
        <fullName evidence="2">RNA-binding S4 domain-containing protein</fullName>
    </submittedName>
</protein>
<evidence type="ECO:0000256" key="1">
    <source>
        <dbReference type="PROSITE-ProRule" id="PRU00182"/>
    </source>
</evidence>
<dbReference type="CDD" id="cd00165">
    <property type="entry name" value="S4"/>
    <property type="match status" value="1"/>
</dbReference>
<dbReference type="EMBL" id="WACR01000005">
    <property type="protein sequence ID" value="KAB1064513.1"/>
    <property type="molecule type" value="Genomic_DNA"/>
</dbReference>
<proteinExistence type="predicted"/>
<accession>A0A6N6M7C4</accession>
<keyword evidence="3" id="KW-1185">Reference proteome</keyword>
<sequence>MEFTLQDDYIELIKVLKIVNLVASGGEAKLVVADGLVTVNGEVELRKRRKLRKGDVINFEGEEVTIV</sequence>
<dbReference type="InterPro" id="IPR036986">
    <property type="entry name" value="S4_RNA-bd_sf"/>
</dbReference>
<dbReference type="OrthoDB" id="9811532at2"/>
<reference evidence="2 3" key="1">
    <citation type="submission" date="2019-09" db="EMBL/GenBank/DDBJ databases">
        <title>Genomes of Cryomorphaceae.</title>
        <authorList>
            <person name="Bowman J.P."/>
        </authorList>
    </citation>
    <scope>NUCLEOTIDE SEQUENCE [LARGE SCALE GENOMIC DNA]</scope>
    <source>
        <strain evidence="2 3">KCTC 52047</strain>
    </source>
</reference>
<name>A0A6N6M7C4_9FLAO</name>
<evidence type="ECO:0000313" key="3">
    <source>
        <dbReference type="Proteomes" id="UP000435357"/>
    </source>
</evidence>
<dbReference type="Gene3D" id="3.10.290.10">
    <property type="entry name" value="RNA-binding S4 domain"/>
    <property type="match status" value="1"/>
</dbReference>
<dbReference type="Pfam" id="PF13275">
    <property type="entry name" value="S4_2"/>
    <property type="match status" value="1"/>
</dbReference>
<dbReference type="AlphaFoldDB" id="A0A6N6M7C4"/>
<comment type="caution">
    <text evidence="2">The sequence shown here is derived from an EMBL/GenBank/DDBJ whole genome shotgun (WGS) entry which is preliminary data.</text>
</comment>
<dbReference type="PROSITE" id="PS50889">
    <property type="entry name" value="S4"/>
    <property type="match status" value="1"/>
</dbReference>
<dbReference type="GO" id="GO:0003723">
    <property type="term" value="F:RNA binding"/>
    <property type="evidence" value="ECO:0007669"/>
    <property type="project" value="UniProtKB-KW"/>
</dbReference>
<organism evidence="2 3">
    <name type="scientific">Salibacter halophilus</name>
    <dbReference type="NCBI Taxonomy" id="1803916"/>
    <lineage>
        <taxon>Bacteria</taxon>
        <taxon>Pseudomonadati</taxon>
        <taxon>Bacteroidota</taxon>
        <taxon>Flavobacteriia</taxon>
        <taxon>Flavobacteriales</taxon>
        <taxon>Salibacteraceae</taxon>
        <taxon>Salibacter</taxon>
    </lineage>
</organism>
<dbReference type="Proteomes" id="UP000435357">
    <property type="component" value="Unassembled WGS sequence"/>
</dbReference>
<dbReference type="SUPFAM" id="SSF55174">
    <property type="entry name" value="Alpha-L RNA-binding motif"/>
    <property type="match status" value="1"/>
</dbReference>
<keyword evidence="1" id="KW-0694">RNA-binding</keyword>